<dbReference type="AlphaFoldDB" id="A0A2T0GSB6"/>
<gene>
    <name evidence="1" type="ORF">CEP50_17735</name>
</gene>
<organism evidence="1 2">
    <name type="scientific">Actinopolyspora mortivallis</name>
    <dbReference type="NCBI Taxonomy" id="33906"/>
    <lineage>
        <taxon>Bacteria</taxon>
        <taxon>Bacillati</taxon>
        <taxon>Actinomycetota</taxon>
        <taxon>Actinomycetes</taxon>
        <taxon>Actinopolysporales</taxon>
        <taxon>Actinopolysporaceae</taxon>
        <taxon>Actinopolyspora</taxon>
    </lineage>
</organism>
<reference evidence="1 2" key="1">
    <citation type="submission" date="2018-03" db="EMBL/GenBank/DDBJ databases">
        <title>Actinopolyspora mortivallis from Sahara, screening for active biomolecules.</title>
        <authorList>
            <person name="Selama O."/>
            <person name="Wellington E.M.H."/>
            <person name="Hacene H."/>
        </authorList>
    </citation>
    <scope>NUCLEOTIDE SEQUENCE [LARGE SCALE GENOMIC DNA]</scope>
    <source>
        <strain evidence="1 2">M5A</strain>
    </source>
</reference>
<comment type="caution">
    <text evidence="1">The sequence shown here is derived from an EMBL/GenBank/DDBJ whole genome shotgun (WGS) entry which is preliminary data.</text>
</comment>
<dbReference type="EMBL" id="PVSR01000046">
    <property type="protein sequence ID" value="PRW61987.1"/>
    <property type="molecule type" value="Genomic_DNA"/>
</dbReference>
<evidence type="ECO:0000313" key="1">
    <source>
        <dbReference type="EMBL" id="PRW61987.1"/>
    </source>
</evidence>
<dbReference type="Proteomes" id="UP000239352">
    <property type="component" value="Unassembled WGS sequence"/>
</dbReference>
<evidence type="ECO:0000313" key="2">
    <source>
        <dbReference type="Proteomes" id="UP000239352"/>
    </source>
</evidence>
<dbReference type="InParanoid" id="A0A2T0GSB6"/>
<name>A0A2T0GSB6_ACTMO</name>
<keyword evidence="2" id="KW-1185">Reference proteome</keyword>
<proteinExistence type="predicted"/>
<accession>A0A2T0GSB6</accession>
<sequence>MPVSIGEIIRSIADLDRAAADVRDLTGEPAKALFEFRSAAERVPSEALAAWLCEEADRAMGDGEWSEYALAYAREVNQSA</sequence>
<protein>
    <submittedName>
        <fullName evidence="1">Uncharacterized protein</fullName>
    </submittedName>
</protein>